<name>A0A1H4I720_9MICC</name>
<dbReference type="RefSeq" id="WP_066217589.1">
    <property type="nucleotide sequence ID" value="NZ_FNSN01000001.1"/>
</dbReference>
<sequence length="177" mass="19804">MDLTKSIEPRSDQLNADDLMAGPRTYTIHAVTEGNAEQPVNVELVEAPGRPYKPSKSMRRVLAFAWSKDTADFPGRRITLFRNPDIKFGRDTVRGIEISHLSHIDKPVHVPLTVTRGKRKSFTVQPLTEAPRTDWATEADKLAGDPDELRILWTRAQAAGATPEELEHIKEVATRGE</sequence>
<dbReference type="AlphaFoldDB" id="A0A1H4I720"/>
<dbReference type="EMBL" id="FNSN01000003">
    <property type="protein sequence ID" value="SEC53754.1"/>
    <property type="molecule type" value="Genomic_DNA"/>
</dbReference>
<evidence type="ECO:0000313" key="3">
    <source>
        <dbReference type="Proteomes" id="UP000182652"/>
    </source>
</evidence>
<dbReference type="Proteomes" id="UP000182652">
    <property type="component" value="Unassembled WGS sequence"/>
</dbReference>
<evidence type="ECO:0000313" key="2">
    <source>
        <dbReference type="EMBL" id="SEC53754.1"/>
    </source>
</evidence>
<dbReference type="STRING" id="156980.SAMN04489745_0044"/>
<gene>
    <name evidence="1" type="ORF">SAMN04489745_0044</name>
    <name evidence="2" type="ORF">SAMN04489745_3121</name>
</gene>
<organism evidence="1 3">
    <name type="scientific">Arthrobacter woluwensis</name>
    <dbReference type="NCBI Taxonomy" id="156980"/>
    <lineage>
        <taxon>Bacteria</taxon>
        <taxon>Bacillati</taxon>
        <taxon>Actinomycetota</taxon>
        <taxon>Actinomycetes</taxon>
        <taxon>Micrococcales</taxon>
        <taxon>Micrococcaceae</taxon>
        <taxon>Arthrobacter</taxon>
    </lineage>
</organism>
<dbReference type="EMBL" id="FNSN01000001">
    <property type="protein sequence ID" value="SEB29062.1"/>
    <property type="molecule type" value="Genomic_DNA"/>
</dbReference>
<evidence type="ECO:0000313" key="1">
    <source>
        <dbReference type="EMBL" id="SEB29062.1"/>
    </source>
</evidence>
<reference evidence="1 3" key="1">
    <citation type="submission" date="2016-10" db="EMBL/GenBank/DDBJ databases">
        <authorList>
            <person name="de Groot N.N."/>
        </authorList>
    </citation>
    <scope>NUCLEOTIDE SEQUENCE [LARGE SCALE GENOMIC DNA]</scope>
    <source>
        <strain evidence="1 3">DSM 10495</strain>
    </source>
</reference>
<protein>
    <submittedName>
        <fullName evidence="1">Uncharacterized protein</fullName>
    </submittedName>
</protein>
<accession>A0A1H4I720</accession>
<keyword evidence="3" id="KW-1185">Reference proteome</keyword>
<proteinExistence type="predicted"/>